<dbReference type="Proteomes" id="UP001189429">
    <property type="component" value="Unassembled WGS sequence"/>
</dbReference>
<evidence type="ECO:0000313" key="6">
    <source>
        <dbReference type="Proteomes" id="UP001189429"/>
    </source>
</evidence>
<feature type="transmembrane region" description="Helical" evidence="2">
    <location>
        <begin position="1089"/>
        <end position="1107"/>
    </location>
</feature>
<dbReference type="SMART" id="SM01411">
    <property type="entry name" value="Ephrin_rec_like"/>
    <property type="match status" value="3"/>
</dbReference>
<evidence type="ECO:0000259" key="4">
    <source>
        <dbReference type="Pfam" id="PF07699"/>
    </source>
</evidence>
<dbReference type="InterPro" id="IPR009030">
    <property type="entry name" value="Growth_fac_rcpt_cys_sf"/>
</dbReference>
<evidence type="ECO:0000256" key="3">
    <source>
        <dbReference type="SAM" id="SignalP"/>
    </source>
</evidence>
<feature type="transmembrane region" description="Helical" evidence="2">
    <location>
        <begin position="826"/>
        <end position="847"/>
    </location>
</feature>
<gene>
    <name evidence="5" type="ORF">PCOR1329_LOCUS65436</name>
</gene>
<accession>A0ABN9WAA6</accession>
<keyword evidence="6" id="KW-1185">Reference proteome</keyword>
<feature type="compositionally biased region" description="Low complexity" evidence="1">
    <location>
        <begin position="1316"/>
        <end position="1328"/>
    </location>
</feature>
<dbReference type="InterPro" id="IPR028082">
    <property type="entry name" value="Peripla_BP_I"/>
</dbReference>
<evidence type="ECO:0000313" key="5">
    <source>
        <dbReference type="EMBL" id="CAK0883163.1"/>
    </source>
</evidence>
<feature type="domain" description="Tyrosine-protein kinase ephrin type A/B receptor-like" evidence="4">
    <location>
        <begin position="623"/>
        <end position="657"/>
    </location>
</feature>
<keyword evidence="2" id="KW-0812">Transmembrane</keyword>
<protein>
    <recommendedName>
        <fullName evidence="4">Tyrosine-protein kinase ephrin type A/B receptor-like domain-containing protein</fullName>
    </recommendedName>
</protein>
<evidence type="ECO:0000256" key="2">
    <source>
        <dbReference type="SAM" id="Phobius"/>
    </source>
</evidence>
<keyword evidence="3" id="KW-0732">Signal</keyword>
<dbReference type="SUPFAM" id="SSF57184">
    <property type="entry name" value="Growth factor receptor domain"/>
    <property type="match status" value="1"/>
</dbReference>
<dbReference type="PANTHER" id="PTHR46967:SF1">
    <property type="entry name" value="KERATIN-ASSOCIATED PROTEIN 16-1-LIKE"/>
    <property type="match status" value="1"/>
</dbReference>
<sequence>MPSRHLGAACQRGVKFLCLAVGITASASGVTMDINDTSVLRVAMISDLQATSKDESSFSTGLKFGMQYIRDHLGGMSVGGASGPKLQIEVIEYDSMGDTTNSGQVADMVALAANGLDMNSNPVGDIDVIVAATSSTNVAVINSAEDVFIPNVHAGGGNPAIWTTDNTYAFGMHLPFPEYTKGPMKLFQLHGMKTIGIIRSESFGFAKISTVHALKWAQQANLTVVGPTADWCISNADYYNTCRLVDGKCRCGEQDIADDFNLGITVTDGPTFYEIVDDGSKPGPCTASGDCSRGLHNTNLTNFHRRAIQDMKRQGVPDVLLNFAHGYHNVVQAMVEEEFAPKVVVGWQGGTTTSWAMEATDTLQKPHGYWNVGFGQWHKAMAYTDPVFGSTAEAVEKFESADYSAFHSGKDGSELGYDTAGGVATAVVLYQALKQYVDADFVNMSKQERRDALRNGIGDMNDETMWGVVRFNRYNQNNGRGTAAFQIVADTTKWPVSDAKQLCILPSDAAETSLVIPFATWDSRFTGCSNGTYNTGAECEPCQAGKAMSAESPGFFVDGEEPLRDCEECEQGKYQTDVGGAMCLDCSANSYSSATGMSACTQCSAGRMQHLTGQTSCYNCAKGTFSNVTLDECEPCAAGTYADSTGMEACLACPSGKAIGEPGQSACMNCALGKIAITMGMVECDACPGDLTTQYPGSTLSKECQCPEGKYRDKADRTSCRDCPEGMTCAFGSDEINWDLAGSRRLTMSDAGPTTPQLQSGFFSAESSPLSVYKCPLEDECSCPGGDPGDCSGEGEKARVGLLCFDCQEGFVRTECGCEECSPMSMVGIVVLPIIAFGGCIVLYYLGNSTYSIKGSISLTFFIFAGLVITVLWLCAIMNDLAVPWPKAQKSVFKALSIFALNPDALRLECSIGTDPVLSYTLRCALPIAIILAVVICHGVSKAVALAKPALGWDVNKSINTVGAIFQALFILIVVIGVTPLNHYSHPNGMQSLVTSPTVMYGESGDWEVFLGLGIVVLMVFVVPFFAITVWATVKAPQLMTQESFPIRFRFWLYRFRPDCWWWGILLNVRQLLLAFVSSVPADDPHSQSTYFVIVLGAYLILQTRYWPWKNHELNMAEASLLALVMFMMKSVTAFMPTSTEDHHSGLLTFFMVLVVVEINVICALIGWAFYNKVDLGAEFSFRTGENLQEKLAVQWQELVKVCHNLDDGETKGIFKGMNSYDVQTVLQSINAFHAAAPQTIPQVKTNSLMNDMALTRVISKTEVQADERRRSSRSSQASLGDPVPEASRSSQGGQGDAVPEASRSSQASQGDDAVPEASEAVPEANEA</sequence>
<dbReference type="Pfam" id="PF07699">
    <property type="entry name" value="Ephrin_rec_like"/>
    <property type="match status" value="1"/>
</dbReference>
<feature type="transmembrane region" description="Helical" evidence="2">
    <location>
        <begin position="1148"/>
        <end position="1171"/>
    </location>
</feature>
<feature type="chain" id="PRO_5045901744" description="Tyrosine-protein kinase ephrin type A/B receptor-like domain-containing protein" evidence="3">
    <location>
        <begin position="30"/>
        <end position="1328"/>
    </location>
</feature>
<feature type="transmembrane region" description="Helical" evidence="2">
    <location>
        <begin position="859"/>
        <end position="879"/>
    </location>
</feature>
<dbReference type="Gene3D" id="2.10.50.10">
    <property type="entry name" value="Tumor Necrosis Factor Receptor, subunit A, domain 2"/>
    <property type="match status" value="2"/>
</dbReference>
<comment type="caution">
    <text evidence="5">The sequence shown here is derived from an EMBL/GenBank/DDBJ whole genome shotgun (WGS) entry which is preliminary data.</text>
</comment>
<reference evidence="5" key="1">
    <citation type="submission" date="2023-10" db="EMBL/GenBank/DDBJ databases">
        <authorList>
            <person name="Chen Y."/>
            <person name="Shah S."/>
            <person name="Dougan E. K."/>
            <person name="Thang M."/>
            <person name="Chan C."/>
        </authorList>
    </citation>
    <scope>NUCLEOTIDE SEQUENCE [LARGE SCALE GENOMIC DNA]</scope>
</reference>
<feature type="transmembrane region" description="Helical" evidence="2">
    <location>
        <begin position="1009"/>
        <end position="1034"/>
    </location>
</feature>
<feature type="transmembrane region" description="Helical" evidence="2">
    <location>
        <begin position="959"/>
        <end position="981"/>
    </location>
</feature>
<keyword evidence="2" id="KW-0472">Membrane</keyword>
<dbReference type="EMBL" id="CAUYUJ010018382">
    <property type="protein sequence ID" value="CAK0883163.1"/>
    <property type="molecule type" value="Genomic_DNA"/>
</dbReference>
<dbReference type="SUPFAM" id="SSF53822">
    <property type="entry name" value="Periplasmic binding protein-like I"/>
    <property type="match status" value="1"/>
</dbReference>
<feature type="signal peptide" evidence="3">
    <location>
        <begin position="1"/>
        <end position="29"/>
    </location>
</feature>
<dbReference type="InterPro" id="IPR011641">
    <property type="entry name" value="Tyr-kin_ephrin_A/B_rcpt-like"/>
</dbReference>
<feature type="transmembrane region" description="Helical" evidence="2">
    <location>
        <begin position="925"/>
        <end position="947"/>
    </location>
</feature>
<name>A0ABN9WAA6_9DINO</name>
<dbReference type="PANTHER" id="PTHR46967">
    <property type="entry name" value="INSULIN-LIKE GROWTH FACTOR BINDING PROTEIN,N-TERMINAL"/>
    <property type="match status" value="1"/>
</dbReference>
<feature type="transmembrane region" description="Helical" evidence="2">
    <location>
        <begin position="1119"/>
        <end position="1136"/>
    </location>
</feature>
<proteinExistence type="predicted"/>
<organism evidence="5 6">
    <name type="scientific">Prorocentrum cordatum</name>
    <dbReference type="NCBI Taxonomy" id="2364126"/>
    <lineage>
        <taxon>Eukaryota</taxon>
        <taxon>Sar</taxon>
        <taxon>Alveolata</taxon>
        <taxon>Dinophyceae</taxon>
        <taxon>Prorocentrales</taxon>
        <taxon>Prorocentraceae</taxon>
        <taxon>Prorocentrum</taxon>
    </lineage>
</organism>
<evidence type="ECO:0000256" key="1">
    <source>
        <dbReference type="SAM" id="MobiDB-lite"/>
    </source>
</evidence>
<feature type="region of interest" description="Disordered" evidence="1">
    <location>
        <begin position="1261"/>
        <end position="1328"/>
    </location>
</feature>
<keyword evidence="2" id="KW-1133">Transmembrane helix</keyword>
<feature type="transmembrane region" description="Helical" evidence="2">
    <location>
        <begin position="1060"/>
        <end position="1077"/>
    </location>
</feature>